<dbReference type="EMBL" id="AKHW03006231">
    <property type="protein sequence ID" value="KYO22338.1"/>
    <property type="molecule type" value="Genomic_DNA"/>
</dbReference>
<organism evidence="2 3">
    <name type="scientific">Alligator mississippiensis</name>
    <name type="common">American alligator</name>
    <dbReference type="NCBI Taxonomy" id="8496"/>
    <lineage>
        <taxon>Eukaryota</taxon>
        <taxon>Metazoa</taxon>
        <taxon>Chordata</taxon>
        <taxon>Craniata</taxon>
        <taxon>Vertebrata</taxon>
        <taxon>Euteleostomi</taxon>
        <taxon>Archelosauria</taxon>
        <taxon>Archosauria</taxon>
        <taxon>Crocodylia</taxon>
        <taxon>Alligatoridae</taxon>
        <taxon>Alligatorinae</taxon>
        <taxon>Alligator</taxon>
    </lineage>
</organism>
<proteinExistence type="predicted"/>
<feature type="region of interest" description="Disordered" evidence="1">
    <location>
        <begin position="15"/>
        <end position="35"/>
    </location>
</feature>
<dbReference type="Proteomes" id="UP000050525">
    <property type="component" value="Unassembled WGS sequence"/>
</dbReference>
<protein>
    <submittedName>
        <fullName evidence="2">Uncharacterized protein</fullName>
    </submittedName>
</protein>
<dbReference type="AlphaFoldDB" id="A0A151MCS1"/>
<sequence>MADLILTTATTTHTATEFGSSLRETHQAKSGPSGRKLFGFGATSASRERFFPNRDQTQQCPGARCALPFF</sequence>
<evidence type="ECO:0000256" key="1">
    <source>
        <dbReference type="SAM" id="MobiDB-lite"/>
    </source>
</evidence>
<reference evidence="2 3" key="1">
    <citation type="journal article" date="2012" name="Genome Biol.">
        <title>Sequencing three crocodilian genomes to illuminate the evolution of archosaurs and amniotes.</title>
        <authorList>
            <person name="St John J.A."/>
            <person name="Braun E.L."/>
            <person name="Isberg S.R."/>
            <person name="Miles L.G."/>
            <person name="Chong A.Y."/>
            <person name="Gongora J."/>
            <person name="Dalzell P."/>
            <person name="Moran C."/>
            <person name="Bed'hom B."/>
            <person name="Abzhanov A."/>
            <person name="Burgess S.C."/>
            <person name="Cooksey A.M."/>
            <person name="Castoe T.A."/>
            <person name="Crawford N.G."/>
            <person name="Densmore L.D."/>
            <person name="Drew J.C."/>
            <person name="Edwards S.V."/>
            <person name="Faircloth B.C."/>
            <person name="Fujita M.K."/>
            <person name="Greenwold M.J."/>
            <person name="Hoffmann F.G."/>
            <person name="Howard J.M."/>
            <person name="Iguchi T."/>
            <person name="Janes D.E."/>
            <person name="Khan S.Y."/>
            <person name="Kohno S."/>
            <person name="de Koning A.J."/>
            <person name="Lance S.L."/>
            <person name="McCarthy F.M."/>
            <person name="McCormack J.E."/>
            <person name="Merchant M.E."/>
            <person name="Peterson D.G."/>
            <person name="Pollock D.D."/>
            <person name="Pourmand N."/>
            <person name="Raney B.J."/>
            <person name="Roessler K.A."/>
            <person name="Sanford J.R."/>
            <person name="Sawyer R.H."/>
            <person name="Schmidt C.J."/>
            <person name="Triplett E.W."/>
            <person name="Tuberville T.D."/>
            <person name="Venegas-Anaya M."/>
            <person name="Howard J.T."/>
            <person name="Jarvis E.D."/>
            <person name="Guillette L.J.Jr."/>
            <person name="Glenn T.C."/>
            <person name="Green R.E."/>
            <person name="Ray D.A."/>
        </authorList>
    </citation>
    <scope>NUCLEOTIDE SEQUENCE [LARGE SCALE GENOMIC DNA]</scope>
    <source>
        <strain evidence="2">KSC_2009_1</strain>
    </source>
</reference>
<evidence type="ECO:0000313" key="2">
    <source>
        <dbReference type="EMBL" id="KYO22338.1"/>
    </source>
</evidence>
<accession>A0A151MCS1</accession>
<comment type="caution">
    <text evidence="2">The sequence shown here is derived from an EMBL/GenBank/DDBJ whole genome shotgun (WGS) entry which is preliminary data.</text>
</comment>
<name>A0A151MCS1_ALLMI</name>
<gene>
    <name evidence="2" type="ORF">Y1Q_0002931</name>
</gene>
<evidence type="ECO:0000313" key="3">
    <source>
        <dbReference type="Proteomes" id="UP000050525"/>
    </source>
</evidence>
<keyword evidence="3" id="KW-1185">Reference proteome</keyword>